<dbReference type="EMBL" id="UOFG01000199">
    <property type="protein sequence ID" value="VAW63397.1"/>
    <property type="molecule type" value="Genomic_DNA"/>
</dbReference>
<name>A0A3B0XJU1_9ZZZZ</name>
<gene>
    <name evidence="3" type="ORF">MNBD_GAMMA11-1576</name>
</gene>
<sequence>MLPLISKLEKICILRLSALGDVTHTLPVVRAIQQQWPEAEITWVCGVFEYKLLKIIDGIHFVTFNKKDGFKAYIDLWEKLKANKFDVLLQMQVAARANIAGLGIKADIKLGWDKSRSRDFHTLFINHSVPEAKQQHQISGFLSFAQSLGIKVNGPIWDIPVTEDAQAFADEYIDSNKPVLIISACSSHKLRNWMAERYAALADYAINKYNMQVILSGGPTKIEIDMANEILEYMKQTALNLVGKDTLEQLVGLLNRATVVISPDSGPAHLANALGVPVIGLYACTWSRRSGPYNSLAYCVDKFEQAAEKFLNKPADILRWGTKIEQPGVMELITVKEVCQQLDRVIVESVG</sequence>
<dbReference type="AlphaFoldDB" id="A0A3B0XJU1"/>
<organism evidence="3">
    <name type="scientific">hydrothermal vent metagenome</name>
    <dbReference type="NCBI Taxonomy" id="652676"/>
    <lineage>
        <taxon>unclassified sequences</taxon>
        <taxon>metagenomes</taxon>
        <taxon>ecological metagenomes</taxon>
    </lineage>
</organism>
<dbReference type="GO" id="GO:0009244">
    <property type="term" value="P:lipopolysaccharide core region biosynthetic process"/>
    <property type="evidence" value="ECO:0007669"/>
    <property type="project" value="TreeGrafter"/>
</dbReference>
<dbReference type="GO" id="GO:0008713">
    <property type="term" value="F:ADP-heptose-lipopolysaccharide heptosyltransferase activity"/>
    <property type="evidence" value="ECO:0007669"/>
    <property type="project" value="TreeGrafter"/>
</dbReference>
<dbReference type="InterPro" id="IPR051199">
    <property type="entry name" value="LPS_LOS_Heptosyltrfase"/>
</dbReference>
<keyword evidence="1" id="KW-0328">Glycosyltransferase</keyword>
<keyword evidence="2 3" id="KW-0808">Transferase</keyword>
<dbReference type="Pfam" id="PF01075">
    <property type="entry name" value="Glyco_transf_9"/>
    <property type="match status" value="1"/>
</dbReference>
<dbReference type="Gene3D" id="3.40.50.2000">
    <property type="entry name" value="Glycogen Phosphorylase B"/>
    <property type="match status" value="2"/>
</dbReference>
<dbReference type="GO" id="GO:0005829">
    <property type="term" value="C:cytosol"/>
    <property type="evidence" value="ECO:0007669"/>
    <property type="project" value="TreeGrafter"/>
</dbReference>
<reference evidence="3" key="1">
    <citation type="submission" date="2018-06" db="EMBL/GenBank/DDBJ databases">
        <authorList>
            <person name="Zhirakovskaya E."/>
        </authorList>
    </citation>
    <scope>NUCLEOTIDE SEQUENCE</scope>
</reference>
<evidence type="ECO:0000256" key="2">
    <source>
        <dbReference type="ARBA" id="ARBA00022679"/>
    </source>
</evidence>
<dbReference type="FunFam" id="3.40.50.2000:FF:000023">
    <property type="entry name" value="ADP-heptose--LPS heptosyltransferase II"/>
    <property type="match status" value="1"/>
</dbReference>
<dbReference type="PANTHER" id="PTHR30160">
    <property type="entry name" value="TETRAACYLDISACCHARIDE 4'-KINASE-RELATED"/>
    <property type="match status" value="1"/>
</dbReference>
<accession>A0A3B0XJU1</accession>
<dbReference type="PANTHER" id="PTHR30160:SF21">
    <property type="entry name" value="LIPOPOLYSACCHARIDE CORE HEPTOSYLTRANSFERASE OPSX"/>
    <property type="match status" value="1"/>
</dbReference>
<proteinExistence type="predicted"/>
<dbReference type="CDD" id="cd03789">
    <property type="entry name" value="GT9_LPS_heptosyltransferase"/>
    <property type="match status" value="1"/>
</dbReference>
<evidence type="ECO:0000256" key="1">
    <source>
        <dbReference type="ARBA" id="ARBA00022676"/>
    </source>
</evidence>
<dbReference type="InterPro" id="IPR002201">
    <property type="entry name" value="Glyco_trans_9"/>
</dbReference>
<evidence type="ECO:0000313" key="3">
    <source>
        <dbReference type="EMBL" id="VAW63397.1"/>
    </source>
</evidence>
<dbReference type="SUPFAM" id="SSF53756">
    <property type="entry name" value="UDP-Glycosyltransferase/glycogen phosphorylase"/>
    <property type="match status" value="1"/>
</dbReference>
<protein>
    <submittedName>
        <fullName evidence="3">ADP-heptose--lipooligosaccharide heptosyltransferase II</fullName>
    </submittedName>
</protein>